<evidence type="ECO:0000313" key="2">
    <source>
        <dbReference type="Proteomes" id="UP000032233"/>
    </source>
</evidence>
<dbReference type="EMBL" id="AZAC01000001">
    <property type="protein sequence ID" value="KIX16093.1"/>
    <property type="molecule type" value="Genomic_DNA"/>
</dbReference>
<dbReference type="AlphaFoldDB" id="A0A0D2I0T8"/>
<dbReference type="InParanoid" id="A0A0D2I0T8"/>
<proteinExistence type="predicted"/>
<dbReference type="STRING" id="1429043.X474_01210"/>
<comment type="caution">
    <text evidence="1">The sequence shown here is derived from an EMBL/GenBank/DDBJ whole genome shotgun (WGS) entry which is preliminary data.</text>
</comment>
<accession>A0A0D2I0T8</accession>
<dbReference type="Proteomes" id="UP000032233">
    <property type="component" value="Unassembled WGS sequence"/>
</dbReference>
<sequence>MGASLFADKVLLGFVSKQLAKTEFCQLARITSLKKDSQSRWPSFGIPKISDFRGISWPTLSR</sequence>
<protein>
    <submittedName>
        <fullName evidence="1">Uncharacterized protein</fullName>
    </submittedName>
</protein>
<organism evidence="1 2">
    <name type="scientific">Dethiosulfatarculus sandiegensis</name>
    <dbReference type="NCBI Taxonomy" id="1429043"/>
    <lineage>
        <taxon>Bacteria</taxon>
        <taxon>Pseudomonadati</taxon>
        <taxon>Thermodesulfobacteriota</taxon>
        <taxon>Desulfarculia</taxon>
        <taxon>Desulfarculales</taxon>
        <taxon>Desulfarculaceae</taxon>
        <taxon>Dethiosulfatarculus</taxon>
    </lineage>
</organism>
<keyword evidence="2" id="KW-1185">Reference proteome</keyword>
<name>A0A0D2I0T8_9BACT</name>
<gene>
    <name evidence="1" type="ORF">X474_01210</name>
</gene>
<reference evidence="1 2" key="1">
    <citation type="submission" date="2013-11" db="EMBL/GenBank/DDBJ databases">
        <title>Metagenomic analysis of a methanogenic consortium involved in long chain n-alkane degradation.</title>
        <authorList>
            <person name="Davidova I.A."/>
            <person name="Callaghan A.V."/>
            <person name="Wawrik B."/>
            <person name="Pruitt S."/>
            <person name="Marks C."/>
            <person name="Duncan K.E."/>
            <person name="Suflita J.M."/>
        </authorList>
    </citation>
    <scope>NUCLEOTIDE SEQUENCE [LARGE SCALE GENOMIC DNA]</scope>
    <source>
        <strain evidence="1 2">SPR</strain>
    </source>
</reference>
<evidence type="ECO:0000313" key="1">
    <source>
        <dbReference type="EMBL" id="KIX16093.1"/>
    </source>
</evidence>